<proteinExistence type="predicted"/>
<reference evidence="2 3" key="1">
    <citation type="submission" date="2023-03" db="EMBL/GenBank/DDBJ databases">
        <title>Thalassotalea loyana LMG 22536T draft genome sequence.</title>
        <authorList>
            <person name="Sawabe T."/>
        </authorList>
    </citation>
    <scope>NUCLEOTIDE SEQUENCE [LARGE SCALE GENOMIC DNA]</scope>
    <source>
        <strain evidence="2 3">LMG 22536</strain>
    </source>
</reference>
<dbReference type="SMART" id="SM00989">
    <property type="entry name" value="V4R"/>
    <property type="match status" value="1"/>
</dbReference>
<dbReference type="InterPro" id="IPR024096">
    <property type="entry name" value="NO_sig/Golgi_transp_ligand-bd"/>
</dbReference>
<dbReference type="InterPro" id="IPR004096">
    <property type="entry name" value="V4R"/>
</dbReference>
<evidence type="ECO:0000259" key="1">
    <source>
        <dbReference type="SMART" id="SM00989"/>
    </source>
</evidence>
<comment type="caution">
    <text evidence="2">The sequence shown here is derived from an EMBL/GenBank/DDBJ whole genome shotgun (WGS) entry which is preliminary data.</text>
</comment>
<accession>A0ABQ6HAD6</accession>
<evidence type="ECO:0000313" key="3">
    <source>
        <dbReference type="Proteomes" id="UP001157134"/>
    </source>
</evidence>
<dbReference type="Gene3D" id="3.90.1520.10">
    <property type="entry name" value="H-NOX domain"/>
    <property type="match status" value="1"/>
</dbReference>
<feature type="domain" description="4-vinyl reductase 4VR" evidence="1">
    <location>
        <begin position="119"/>
        <end position="179"/>
    </location>
</feature>
<dbReference type="RefSeq" id="WP_284296636.1">
    <property type="nucleotide sequence ID" value="NZ_BSSV01000002.1"/>
</dbReference>
<dbReference type="InterPro" id="IPR038158">
    <property type="entry name" value="H-NOX_domain_sf"/>
</dbReference>
<keyword evidence="3" id="KW-1185">Reference proteome</keyword>
<dbReference type="Pfam" id="PF07700">
    <property type="entry name" value="HNOB"/>
    <property type="match status" value="1"/>
</dbReference>
<gene>
    <name evidence="2" type="ORF">tloyanaT_11960</name>
</gene>
<dbReference type="SUPFAM" id="SSF111126">
    <property type="entry name" value="Ligand-binding domain in the NO signalling and Golgi transport"/>
    <property type="match status" value="1"/>
</dbReference>
<sequence length="180" mass="20586">MKGAVFTGLAEFVEKHYSLTDWLEAIDACELPSNGEFLATEIYDDDEFFQIAGALSKQLNTPAPDLYRAFGKYFFETLLSLTIKHVEHIDELFEFIRAVDSIIHTEVQKADPLAYTPTLLYDQPSDDALVVRYMSKRKMCHFAEGLILGAAEHFNQKVELCQNQCMLEGDEHCLIRIQKQ</sequence>
<organism evidence="2 3">
    <name type="scientific">Thalassotalea loyana</name>
    <dbReference type="NCBI Taxonomy" id="280483"/>
    <lineage>
        <taxon>Bacteria</taxon>
        <taxon>Pseudomonadati</taxon>
        <taxon>Pseudomonadota</taxon>
        <taxon>Gammaproteobacteria</taxon>
        <taxon>Alteromonadales</taxon>
        <taxon>Colwelliaceae</taxon>
        <taxon>Thalassotalea</taxon>
    </lineage>
</organism>
<protein>
    <submittedName>
        <fullName evidence="2">Guanylate cyclase</fullName>
    </submittedName>
</protein>
<dbReference type="InterPro" id="IPR011644">
    <property type="entry name" value="Heme_NO-bd"/>
</dbReference>
<name>A0ABQ6HAD6_9GAMM</name>
<evidence type="ECO:0000313" key="2">
    <source>
        <dbReference type="EMBL" id="GLX84944.1"/>
    </source>
</evidence>
<dbReference type="EMBL" id="BSSV01000002">
    <property type="protein sequence ID" value="GLX84944.1"/>
    <property type="molecule type" value="Genomic_DNA"/>
</dbReference>
<dbReference type="Proteomes" id="UP001157134">
    <property type="component" value="Unassembled WGS sequence"/>
</dbReference>